<dbReference type="Proteomes" id="UP001281761">
    <property type="component" value="Unassembled WGS sequence"/>
</dbReference>
<evidence type="ECO:0000313" key="2">
    <source>
        <dbReference type="Proteomes" id="UP001281761"/>
    </source>
</evidence>
<accession>A0ABQ9XZN9</accession>
<proteinExistence type="predicted"/>
<name>A0ABQ9XZN9_9EUKA</name>
<dbReference type="EMBL" id="JARBJD010000050">
    <property type="protein sequence ID" value="KAK2956940.1"/>
    <property type="molecule type" value="Genomic_DNA"/>
</dbReference>
<sequence length="69" mass="7657">MEGEHGVTRHSVVEKVGGRAQRLYSQTVHIHTHTIPLPLSLIALTWKDWTRLSNGVVGKGEKDAAQTRT</sequence>
<comment type="caution">
    <text evidence="1">The sequence shown here is derived from an EMBL/GenBank/DDBJ whole genome shotgun (WGS) entry which is preliminary data.</text>
</comment>
<reference evidence="1 2" key="1">
    <citation type="journal article" date="2022" name="bioRxiv">
        <title>Genomics of Preaxostyla Flagellates Illuminates Evolutionary Transitions and the Path Towards Mitochondrial Loss.</title>
        <authorList>
            <person name="Novak L.V.F."/>
            <person name="Treitli S.C."/>
            <person name="Pyrih J."/>
            <person name="Halakuc P."/>
            <person name="Pipaliya S.V."/>
            <person name="Vacek V."/>
            <person name="Brzon O."/>
            <person name="Soukal P."/>
            <person name="Eme L."/>
            <person name="Dacks J.B."/>
            <person name="Karnkowska A."/>
            <person name="Elias M."/>
            <person name="Hampl V."/>
        </authorList>
    </citation>
    <scope>NUCLEOTIDE SEQUENCE [LARGE SCALE GENOMIC DNA]</scope>
    <source>
        <strain evidence="1">NAU3</strain>
        <tissue evidence="1">Gut</tissue>
    </source>
</reference>
<organism evidence="1 2">
    <name type="scientific">Blattamonas nauphoetae</name>
    <dbReference type="NCBI Taxonomy" id="2049346"/>
    <lineage>
        <taxon>Eukaryota</taxon>
        <taxon>Metamonada</taxon>
        <taxon>Preaxostyla</taxon>
        <taxon>Oxymonadida</taxon>
        <taxon>Blattamonas</taxon>
    </lineage>
</organism>
<evidence type="ECO:0000313" key="1">
    <source>
        <dbReference type="EMBL" id="KAK2956940.1"/>
    </source>
</evidence>
<keyword evidence="2" id="KW-1185">Reference proteome</keyword>
<gene>
    <name evidence="1" type="ORF">BLNAU_8015</name>
</gene>
<protein>
    <submittedName>
        <fullName evidence="1">Uncharacterized protein</fullName>
    </submittedName>
</protein>